<evidence type="ECO:0000313" key="1">
    <source>
        <dbReference type="EMBL" id="PQJ80094.1"/>
    </source>
</evidence>
<dbReference type="PROSITE" id="PS51257">
    <property type="entry name" value="PROKAR_LIPOPROTEIN"/>
    <property type="match status" value="1"/>
</dbReference>
<dbReference type="OrthoDB" id="1446904at2"/>
<dbReference type="RefSeq" id="WP_105016690.1">
    <property type="nucleotide sequence ID" value="NZ_MSCN01000001.1"/>
</dbReference>
<reference evidence="1 2" key="1">
    <citation type="submission" date="2016-12" db="EMBL/GenBank/DDBJ databases">
        <title>Trade-off between light-utilization and light-protection in marine flavobacteria.</title>
        <authorList>
            <person name="Kumagai Y."/>
            <person name="Yoshizawa S."/>
            <person name="Kogure K."/>
            <person name="Iwasaki W."/>
        </authorList>
    </citation>
    <scope>NUCLEOTIDE SEQUENCE [LARGE SCALE GENOMIC DNA]</scope>
    <source>
        <strain evidence="1 2">NBRC 108759</strain>
    </source>
</reference>
<comment type="caution">
    <text evidence="1">The sequence shown here is derived from an EMBL/GenBank/DDBJ whole genome shotgun (WGS) entry which is preliminary data.</text>
</comment>
<dbReference type="EMBL" id="MSCN01000001">
    <property type="protein sequence ID" value="PQJ80094.1"/>
    <property type="molecule type" value="Genomic_DNA"/>
</dbReference>
<proteinExistence type="predicted"/>
<gene>
    <name evidence="1" type="ORF">BTO18_13325</name>
</gene>
<keyword evidence="2" id="KW-1185">Reference proteome</keyword>
<protein>
    <recommendedName>
        <fullName evidence="3">Carboxypeptidase regulatory-like domain-containing protein</fullName>
    </recommendedName>
</protein>
<evidence type="ECO:0008006" key="3">
    <source>
        <dbReference type="Google" id="ProtNLM"/>
    </source>
</evidence>
<dbReference type="Proteomes" id="UP000238882">
    <property type="component" value="Unassembled WGS sequence"/>
</dbReference>
<organism evidence="1 2">
    <name type="scientific">Polaribacter porphyrae</name>
    <dbReference type="NCBI Taxonomy" id="1137780"/>
    <lineage>
        <taxon>Bacteria</taxon>
        <taxon>Pseudomonadati</taxon>
        <taxon>Bacteroidota</taxon>
        <taxon>Flavobacteriia</taxon>
        <taxon>Flavobacteriales</taxon>
        <taxon>Flavobacteriaceae</taxon>
    </lineage>
</organism>
<evidence type="ECO:0000313" key="2">
    <source>
        <dbReference type="Proteomes" id="UP000238882"/>
    </source>
</evidence>
<name>A0A2S7WR77_9FLAO</name>
<dbReference type="AlphaFoldDB" id="A0A2S7WR77"/>
<sequence length="124" mass="13788">MKSKKLIALFTYLIVFIGCKEQNNDIICTLEFVYGLNITLIDAETSKPIEGNVKVVIKDGNYEEVLQGVESGIPFFGAGERSGTYTITITSNNYKTFVSNPIVVTANECHVITVTKTFNLERKI</sequence>
<accession>A0A2S7WR77</accession>